<protein>
    <recommendedName>
        <fullName evidence="7">Peptidase S41</fullName>
    </recommendedName>
</protein>
<dbReference type="Gene3D" id="3.90.226.10">
    <property type="entry name" value="2-enoyl-CoA Hydratase, Chain A, domain 1"/>
    <property type="match status" value="1"/>
</dbReference>
<dbReference type="InterPro" id="IPR036034">
    <property type="entry name" value="PDZ_sf"/>
</dbReference>
<gene>
    <name evidence="3" type="ORF">RCZ15_01770</name>
    <name evidence="4" type="ORF">RCZ16_14720</name>
</gene>
<dbReference type="Proteomes" id="UP001208692">
    <property type="component" value="Unassembled WGS sequence"/>
</dbReference>
<feature type="domain" description="Tail specific protease" evidence="1">
    <location>
        <begin position="218"/>
        <end position="370"/>
    </location>
</feature>
<dbReference type="Proteomes" id="UP001207736">
    <property type="component" value="Unassembled WGS sequence"/>
</dbReference>
<evidence type="ECO:0000259" key="1">
    <source>
        <dbReference type="Pfam" id="PF03572"/>
    </source>
</evidence>
<dbReference type="GO" id="GO:0008236">
    <property type="term" value="F:serine-type peptidase activity"/>
    <property type="evidence" value="ECO:0007669"/>
    <property type="project" value="InterPro"/>
</dbReference>
<dbReference type="SUPFAM" id="SSF52096">
    <property type="entry name" value="ClpP/crotonase"/>
    <property type="match status" value="1"/>
</dbReference>
<accession>A0AAV5ATL8</accession>
<dbReference type="Pfam" id="PF03572">
    <property type="entry name" value="Peptidase_S41"/>
    <property type="match status" value="1"/>
</dbReference>
<evidence type="ECO:0000259" key="2">
    <source>
        <dbReference type="Pfam" id="PF18294"/>
    </source>
</evidence>
<dbReference type="InterPro" id="IPR029045">
    <property type="entry name" value="ClpP/crotonase-like_dom_sf"/>
</dbReference>
<evidence type="ECO:0000313" key="3">
    <source>
        <dbReference type="EMBL" id="GJM49201.1"/>
    </source>
</evidence>
<dbReference type="SUPFAM" id="SSF50156">
    <property type="entry name" value="PDZ domain-like"/>
    <property type="match status" value="1"/>
</dbReference>
<dbReference type="InterPro" id="IPR041613">
    <property type="entry name" value="Pept_S41_N"/>
</dbReference>
<sequence length="481" mass="54377">MGSCTNDIDDAITPYSTLAGNNSVDYQIKDFIWKGLNTYYLWQEDVPDLADNRFGSLLKTNVGNEQYVKYLNEFHTPELLFYMLRHQDDPFSFIISDYRKLENLLQGVSLTTGMDMGFTTYNEGKNWLGYVKYVLPNSDASKQGVKRGDVFIGVDGQILTRDNYQRLLFSDKPSLIFEFAQLNPDNTLSPGKTLTIAQSQLQKNPIYLHKIHQVGNKKIGYLMYNSFVGGQYDLELNNIFAGFKSEGITDMVLDLRYNSGGSVQSAIYLASMLLGGHTNDIFVKQRSNKKLEPIFKDYKANFVDKISQENQNGSITNIPIHSLNLPKIYIITSTQTASASELIINGLRPFIDVVLIGEVTQGKNTASTTIKDFIDKNKTLNPNHNYAMQPIILISENANGFGDYRNGFAPNYLLKEEIENLGVLGEESDPLFCKAIDLITGRLTTSKMQKKAKQTYIITDQLQNHSPEANMMYIDNKFLEK</sequence>
<dbReference type="Pfam" id="PF18294">
    <property type="entry name" value="Pept_S41_N"/>
    <property type="match status" value="1"/>
</dbReference>
<keyword evidence="6" id="KW-1185">Reference proteome</keyword>
<evidence type="ECO:0000313" key="4">
    <source>
        <dbReference type="EMBL" id="GJM53155.1"/>
    </source>
</evidence>
<reference evidence="3 6" key="1">
    <citation type="submission" date="2021-11" db="EMBL/GenBank/DDBJ databases">
        <title>Draft genome sequence of Capnocytophaga sp. strain KC07075 isolated from cat oral cavity.</title>
        <authorList>
            <person name="Suzuki M."/>
            <person name="Imaoka K."/>
            <person name="Kimura M."/>
            <person name="Morikawa S."/>
            <person name="Maeda K."/>
        </authorList>
    </citation>
    <scope>NUCLEOTIDE SEQUENCE</scope>
    <source>
        <strain evidence="3">KC07075</strain>
        <strain evidence="4 6">KC07079</strain>
    </source>
</reference>
<dbReference type="AlphaFoldDB" id="A0AAV5ATL8"/>
<dbReference type="PANTHER" id="PTHR32060:SF30">
    <property type="entry name" value="CARBOXY-TERMINAL PROCESSING PROTEASE CTPA"/>
    <property type="match status" value="1"/>
</dbReference>
<comment type="caution">
    <text evidence="3">The sequence shown here is derived from an EMBL/GenBank/DDBJ whole genome shotgun (WGS) entry which is preliminary data.</text>
</comment>
<dbReference type="GO" id="GO:0006508">
    <property type="term" value="P:proteolysis"/>
    <property type="evidence" value="ECO:0007669"/>
    <property type="project" value="InterPro"/>
</dbReference>
<evidence type="ECO:0000313" key="6">
    <source>
        <dbReference type="Proteomes" id="UP001208692"/>
    </source>
</evidence>
<dbReference type="InterPro" id="IPR005151">
    <property type="entry name" value="Tail-specific_protease"/>
</dbReference>
<dbReference type="GO" id="GO:0004175">
    <property type="term" value="F:endopeptidase activity"/>
    <property type="evidence" value="ECO:0007669"/>
    <property type="project" value="TreeGrafter"/>
</dbReference>
<dbReference type="GO" id="GO:0007165">
    <property type="term" value="P:signal transduction"/>
    <property type="evidence" value="ECO:0007669"/>
    <property type="project" value="TreeGrafter"/>
</dbReference>
<proteinExistence type="predicted"/>
<dbReference type="Gene3D" id="2.30.42.10">
    <property type="match status" value="1"/>
</dbReference>
<dbReference type="Gene3D" id="3.30.750.170">
    <property type="match status" value="1"/>
</dbReference>
<dbReference type="EMBL" id="BQKB01000027">
    <property type="protein sequence ID" value="GJM53155.1"/>
    <property type="molecule type" value="Genomic_DNA"/>
</dbReference>
<dbReference type="CDD" id="cd07561">
    <property type="entry name" value="Peptidase_S41_CPP_like"/>
    <property type="match status" value="1"/>
</dbReference>
<feature type="domain" description="Peptidase S41 N-terminal" evidence="2">
    <location>
        <begin position="27"/>
        <end position="93"/>
    </location>
</feature>
<evidence type="ECO:0000313" key="5">
    <source>
        <dbReference type="Proteomes" id="UP001207736"/>
    </source>
</evidence>
<dbReference type="PANTHER" id="PTHR32060">
    <property type="entry name" value="TAIL-SPECIFIC PROTEASE"/>
    <property type="match status" value="1"/>
</dbReference>
<evidence type="ECO:0008006" key="7">
    <source>
        <dbReference type="Google" id="ProtNLM"/>
    </source>
</evidence>
<dbReference type="GO" id="GO:0030288">
    <property type="term" value="C:outer membrane-bounded periplasmic space"/>
    <property type="evidence" value="ECO:0007669"/>
    <property type="project" value="TreeGrafter"/>
</dbReference>
<organism evidence="3 5">
    <name type="scientific">Capnocytophaga catalasegens</name>
    <dbReference type="NCBI Taxonomy" id="1004260"/>
    <lineage>
        <taxon>Bacteria</taxon>
        <taxon>Pseudomonadati</taxon>
        <taxon>Bacteroidota</taxon>
        <taxon>Flavobacteriia</taxon>
        <taxon>Flavobacteriales</taxon>
        <taxon>Flavobacteriaceae</taxon>
        <taxon>Capnocytophaga</taxon>
    </lineage>
</organism>
<name>A0AAV5ATL8_9FLAO</name>
<dbReference type="EMBL" id="BQKA01000005">
    <property type="protein sequence ID" value="GJM49201.1"/>
    <property type="molecule type" value="Genomic_DNA"/>
</dbReference>